<keyword evidence="2" id="KW-1185">Reference proteome</keyword>
<proteinExistence type="predicted"/>
<dbReference type="Proteomes" id="UP001218218">
    <property type="component" value="Unassembled WGS sequence"/>
</dbReference>
<sequence length="160" mass="17918">MTVRDRNNVSQSMQSHIHGGWYTDTTLAPPWSTGWDDWSIIEILFADTVRGRLNIERFKDAYMIRGTVEPLAHLSSTCGMYFLFTAGDRYLFWADGRLTVDEKEFASPKEFVDGAMKGAAYLPQLEIPQLESVKGPLGNTALQYLADSTRSGSPEITDST</sequence>
<evidence type="ECO:0000313" key="1">
    <source>
        <dbReference type="EMBL" id="KAJ7359872.1"/>
    </source>
</evidence>
<dbReference type="AlphaFoldDB" id="A0AAD7AIY6"/>
<dbReference type="EMBL" id="JARIHO010000006">
    <property type="protein sequence ID" value="KAJ7359872.1"/>
    <property type="molecule type" value="Genomic_DNA"/>
</dbReference>
<name>A0AAD7AIY6_9AGAR</name>
<organism evidence="1 2">
    <name type="scientific">Mycena albidolilacea</name>
    <dbReference type="NCBI Taxonomy" id="1033008"/>
    <lineage>
        <taxon>Eukaryota</taxon>
        <taxon>Fungi</taxon>
        <taxon>Dikarya</taxon>
        <taxon>Basidiomycota</taxon>
        <taxon>Agaricomycotina</taxon>
        <taxon>Agaricomycetes</taxon>
        <taxon>Agaricomycetidae</taxon>
        <taxon>Agaricales</taxon>
        <taxon>Marasmiineae</taxon>
        <taxon>Mycenaceae</taxon>
        <taxon>Mycena</taxon>
    </lineage>
</organism>
<gene>
    <name evidence="1" type="ORF">DFH08DRAFT_801636</name>
</gene>
<evidence type="ECO:0000313" key="2">
    <source>
        <dbReference type="Proteomes" id="UP001218218"/>
    </source>
</evidence>
<protein>
    <submittedName>
        <fullName evidence="1">Uncharacterized protein</fullName>
    </submittedName>
</protein>
<reference evidence="1" key="1">
    <citation type="submission" date="2023-03" db="EMBL/GenBank/DDBJ databases">
        <title>Massive genome expansion in bonnet fungi (Mycena s.s.) driven by repeated elements and novel gene families across ecological guilds.</title>
        <authorList>
            <consortium name="Lawrence Berkeley National Laboratory"/>
            <person name="Harder C.B."/>
            <person name="Miyauchi S."/>
            <person name="Viragh M."/>
            <person name="Kuo A."/>
            <person name="Thoen E."/>
            <person name="Andreopoulos B."/>
            <person name="Lu D."/>
            <person name="Skrede I."/>
            <person name="Drula E."/>
            <person name="Henrissat B."/>
            <person name="Morin E."/>
            <person name="Kohler A."/>
            <person name="Barry K."/>
            <person name="LaButti K."/>
            <person name="Morin E."/>
            <person name="Salamov A."/>
            <person name="Lipzen A."/>
            <person name="Mereny Z."/>
            <person name="Hegedus B."/>
            <person name="Baldrian P."/>
            <person name="Stursova M."/>
            <person name="Weitz H."/>
            <person name="Taylor A."/>
            <person name="Grigoriev I.V."/>
            <person name="Nagy L.G."/>
            <person name="Martin F."/>
            <person name="Kauserud H."/>
        </authorList>
    </citation>
    <scope>NUCLEOTIDE SEQUENCE</scope>
    <source>
        <strain evidence="1">CBHHK002</strain>
    </source>
</reference>
<accession>A0AAD7AIY6</accession>
<comment type="caution">
    <text evidence="1">The sequence shown here is derived from an EMBL/GenBank/DDBJ whole genome shotgun (WGS) entry which is preliminary data.</text>
</comment>